<evidence type="ECO:0000313" key="3">
    <source>
        <dbReference type="Proteomes" id="UP000295192"/>
    </source>
</evidence>
<feature type="region of interest" description="Disordered" evidence="1">
    <location>
        <begin position="40"/>
        <end position="66"/>
    </location>
</feature>
<reference evidence="2 3" key="1">
    <citation type="journal article" date="2019" name="J. Hered.">
        <title>An Improved Genome Assembly for Drosophila navojoa, the Basal Species in the mojavensis Cluster.</title>
        <authorList>
            <person name="Vanderlinde T."/>
            <person name="Dupim E.G."/>
            <person name="Nazario-Yepiz N.O."/>
            <person name="Carvalho A.B."/>
        </authorList>
    </citation>
    <scope>NUCLEOTIDE SEQUENCE [LARGE SCALE GENOMIC DNA]</scope>
    <source>
        <strain evidence="2">Navoj_Jal97</strain>
        <tissue evidence="2">Whole organism</tissue>
    </source>
</reference>
<dbReference type="EMBL" id="LSRL02000026">
    <property type="protein sequence ID" value="TDG49181.1"/>
    <property type="molecule type" value="Genomic_DNA"/>
</dbReference>
<gene>
    <name evidence="2" type="ORF">AWZ03_004481</name>
</gene>
<protein>
    <submittedName>
        <fullName evidence="2">Uncharacterized protein</fullName>
    </submittedName>
</protein>
<evidence type="ECO:0000256" key="1">
    <source>
        <dbReference type="SAM" id="MobiDB-lite"/>
    </source>
</evidence>
<name>A0A484BN74_DRONA</name>
<evidence type="ECO:0000313" key="2">
    <source>
        <dbReference type="EMBL" id="TDG49181.1"/>
    </source>
</evidence>
<dbReference type="Proteomes" id="UP000295192">
    <property type="component" value="Unassembled WGS sequence"/>
</dbReference>
<sequence>MMRKEPTAAAPAAEAAAAPAAVATAVIKCAQFHFMVSGSAGGGADSAGSRQQAAGSAGICLSAKTR</sequence>
<comment type="caution">
    <text evidence="2">The sequence shown here is derived from an EMBL/GenBank/DDBJ whole genome shotgun (WGS) entry which is preliminary data.</text>
</comment>
<feature type="compositionally biased region" description="Low complexity" evidence="1">
    <location>
        <begin position="46"/>
        <end position="58"/>
    </location>
</feature>
<proteinExistence type="predicted"/>
<organism evidence="2 3">
    <name type="scientific">Drosophila navojoa</name>
    <name type="common">Fruit fly</name>
    <dbReference type="NCBI Taxonomy" id="7232"/>
    <lineage>
        <taxon>Eukaryota</taxon>
        <taxon>Metazoa</taxon>
        <taxon>Ecdysozoa</taxon>
        <taxon>Arthropoda</taxon>
        <taxon>Hexapoda</taxon>
        <taxon>Insecta</taxon>
        <taxon>Pterygota</taxon>
        <taxon>Neoptera</taxon>
        <taxon>Endopterygota</taxon>
        <taxon>Diptera</taxon>
        <taxon>Brachycera</taxon>
        <taxon>Muscomorpha</taxon>
        <taxon>Ephydroidea</taxon>
        <taxon>Drosophilidae</taxon>
        <taxon>Drosophila</taxon>
    </lineage>
</organism>
<keyword evidence="3" id="KW-1185">Reference proteome</keyword>
<dbReference type="AlphaFoldDB" id="A0A484BN74"/>
<accession>A0A484BN74</accession>